<comment type="similarity">
    <text evidence="7">Belongs to the binding-protein-dependent transport system permease family.</text>
</comment>
<dbReference type="InterPro" id="IPR000515">
    <property type="entry name" value="MetI-like"/>
</dbReference>
<feature type="domain" description="ABC transmembrane type-1" evidence="8">
    <location>
        <begin position="57"/>
        <end position="277"/>
    </location>
</feature>
<dbReference type="AlphaFoldDB" id="A0A9D5M2Z8"/>
<dbReference type="CDD" id="cd06261">
    <property type="entry name" value="TM_PBP2"/>
    <property type="match status" value="1"/>
</dbReference>
<dbReference type="GO" id="GO:0005886">
    <property type="term" value="C:plasma membrane"/>
    <property type="evidence" value="ECO:0007669"/>
    <property type="project" value="UniProtKB-SubCell"/>
</dbReference>
<dbReference type="PANTHER" id="PTHR30193:SF44">
    <property type="entry name" value="LACTOSE TRANSPORT SYSTEM PERMEASE PROTEIN LACF"/>
    <property type="match status" value="1"/>
</dbReference>
<evidence type="ECO:0000256" key="7">
    <source>
        <dbReference type="RuleBase" id="RU363032"/>
    </source>
</evidence>
<comment type="subcellular location">
    <subcellularLocation>
        <location evidence="1 7">Cell membrane</location>
        <topology evidence="1 7">Multi-pass membrane protein</topology>
    </subcellularLocation>
</comment>
<proteinExistence type="inferred from homology"/>
<evidence type="ECO:0000256" key="3">
    <source>
        <dbReference type="ARBA" id="ARBA00022475"/>
    </source>
</evidence>
<keyword evidence="10" id="KW-1185">Reference proteome</keyword>
<evidence type="ECO:0000256" key="6">
    <source>
        <dbReference type="ARBA" id="ARBA00023136"/>
    </source>
</evidence>
<keyword evidence="5 7" id="KW-1133">Transmembrane helix</keyword>
<organism evidence="9 10">
    <name type="scientific">Ructibacterium gallinarum</name>
    <dbReference type="NCBI Taxonomy" id="2779355"/>
    <lineage>
        <taxon>Bacteria</taxon>
        <taxon>Bacillati</taxon>
        <taxon>Bacillota</taxon>
        <taxon>Clostridia</taxon>
        <taxon>Eubacteriales</taxon>
        <taxon>Oscillospiraceae</taxon>
        <taxon>Ructibacterium</taxon>
    </lineage>
</organism>
<feature type="transmembrane region" description="Helical" evidence="7">
    <location>
        <begin position="97"/>
        <end position="117"/>
    </location>
</feature>
<keyword evidence="3" id="KW-1003">Cell membrane</keyword>
<protein>
    <submittedName>
        <fullName evidence="9">Sugar ABC transporter permease</fullName>
    </submittedName>
</protein>
<evidence type="ECO:0000256" key="1">
    <source>
        <dbReference type="ARBA" id="ARBA00004651"/>
    </source>
</evidence>
<feature type="transmembrane region" description="Helical" evidence="7">
    <location>
        <begin position="192"/>
        <end position="216"/>
    </location>
</feature>
<evidence type="ECO:0000256" key="2">
    <source>
        <dbReference type="ARBA" id="ARBA00022448"/>
    </source>
</evidence>
<accession>A0A9D5M2Z8</accession>
<feature type="transmembrane region" description="Helical" evidence="7">
    <location>
        <begin position="262"/>
        <end position="281"/>
    </location>
</feature>
<dbReference type="GO" id="GO:0055085">
    <property type="term" value="P:transmembrane transport"/>
    <property type="evidence" value="ECO:0007669"/>
    <property type="project" value="InterPro"/>
</dbReference>
<dbReference type="Proteomes" id="UP000806542">
    <property type="component" value="Unassembled WGS sequence"/>
</dbReference>
<reference evidence="9" key="1">
    <citation type="submission" date="2020-10" db="EMBL/GenBank/DDBJ databases">
        <title>ChiBAC.</title>
        <authorList>
            <person name="Zenner C."/>
            <person name="Hitch T.C.A."/>
            <person name="Clavel T."/>
        </authorList>
    </citation>
    <scope>NUCLEOTIDE SEQUENCE</scope>
    <source>
        <strain evidence="9">DSM 107454</strain>
    </source>
</reference>
<evidence type="ECO:0000313" key="9">
    <source>
        <dbReference type="EMBL" id="MBE5040568.1"/>
    </source>
</evidence>
<evidence type="ECO:0000256" key="5">
    <source>
        <dbReference type="ARBA" id="ARBA00022989"/>
    </source>
</evidence>
<feature type="transmembrane region" description="Helical" evidence="7">
    <location>
        <begin position="6"/>
        <end position="24"/>
    </location>
</feature>
<feature type="transmembrane region" description="Helical" evidence="7">
    <location>
        <begin position="148"/>
        <end position="171"/>
    </location>
</feature>
<keyword evidence="6 7" id="KW-0472">Membrane</keyword>
<evidence type="ECO:0000256" key="4">
    <source>
        <dbReference type="ARBA" id="ARBA00022692"/>
    </source>
</evidence>
<dbReference type="EMBL" id="JADCKB010000018">
    <property type="protein sequence ID" value="MBE5040568.1"/>
    <property type="molecule type" value="Genomic_DNA"/>
</dbReference>
<sequence>MLIPGLIHLILFAYLPMFGIIIAFKKINFGLGILKSPWVGLANFKFLFNTSDAWIITRNTVLYNVLFIALGLVLHVFVAIGLNELKYKIVSKTCQTLMIMPHFLSMVVISYIAFAFFSNETGFLNRKILPMFDIEPIDWYVTSGPWPYILSIVHFWQGLGYGSIVYLASIAGIDRNLYEAAEIDGANKWKQIINITIPCLKPVIIIMLILAVGKIFNADFGLFYQVPQNSGALYSTTSVINTYVFNMMKSGSANSLGMSSAAAFYQSIVGFILVVIANAVVHKIDPERAMF</sequence>
<keyword evidence="2 7" id="KW-0813">Transport</keyword>
<dbReference type="Gene3D" id="1.10.3720.10">
    <property type="entry name" value="MetI-like"/>
    <property type="match status" value="1"/>
</dbReference>
<dbReference type="SUPFAM" id="SSF161098">
    <property type="entry name" value="MetI-like"/>
    <property type="match status" value="1"/>
</dbReference>
<evidence type="ECO:0000259" key="8">
    <source>
        <dbReference type="PROSITE" id="PS50928"/>
    </source>
</evidence>
<keyword evidence="4 7" id="KW-0812">Transmembrane</keyword>
<evidence type="ECO:0000313" key="10">
    <source>
        <dbReference type="Proteomes" id="UP000806542"/>
    </source>
</evidence>
<dbReference type="Pfam" id="PF00528">
    <property type="entry name" value="BPD_transp_1"/>
    <property type="match status" value="1"/>
</dbReference>
<dbReference type="InterPro" id="IPR051393">
    <property type="entry name" value="ABC_transporter_permease"/>
</dbReference>
<dbReference type="PROSITE" id="PS50928">
    <property type="entry name" value="ABC_TM1"/>
    <property type="match status" value="1"/>
</dbReference>
<dbReference type="PANTHER" id="PTHR30193">
    <property type="entry name" value="ABC TRANSPORTER PERMEASE PROTEIN"/>
    <property type="match status" value="1"/>
</dbReference>
<dbReference type="InterPro" id="IPR035906">
    <property type="entry name" value="MetI-like_sf"/>
</dbReference>
<comment type="caution">
    <text evidence="9">The sequence shown here is derived from an EMBL/GenBank/DDBJ whole genome shotgun (WGS) entry which is preliminary data.</text>
</comment>
<gene>
    <name evidence="9" type="ORF">INF28_08855</name>
</gene>
<feature type="transmembrane region" description="Helical" evidence="7">
    <location>
        <begin position="62"/>
        <end position="85"/>
    </location>
</feature>
<name>A0A9D5M2Z8_9FIRM</name>